<gene>
    <name evidence="2" type="ORF">G3I70_04125</name>
</gene>
<organism evidence="2 3">
    <name type="scientific">Actinomadura bangladeshensis</name>
    <dbReference type="NCBI Taxonomy" id="453573"/>
    <lineage>
        <taxon>Bacteria</taxon>
        <taxon>Bacillati</taxon>
        <taxon>Actinomycetota</taxon>
        <taxon>Actinomycetes</taxon>
        <taxon>Streptosporangiales</taxon>
        <taxon>Thermomonosporaceae</taxon>
        <taxon>Actinomadura</taxon>
    </lineage>
</organism>
<dbReference type="AlphaFoldDB" id="A0A6L9Q8C6"/>
<dbReference type="InterPro" id="IPR038299">
    <property type="entry name" value="DAO_C_sf"/>
</dbReference>
<dbReference type="Gene3D" id="1.10.8.870">
    <property type="entry name" value="Alpha-glycerophosphate oxidase, cap domain"/>
    <property type="match status" value="1"/>
</dbReference>
<feature type="domain" description="Alpha-glycerophosphate oxidase C-terminal" evidence="1">
    <location>
        <begin position="5"/>
        <end position="68"/>
    </location>
</feature>
<accession>A0A6L9Q8C6</accession>
<evidence type="ECO:0000313" key="2">
    <source>
        <dbReference type="EMBL" id="NEA21689.1"/>
    </source>
</evidence>
<dbReference type="RefSeq" id="WP_275406661.1">
    <property type="nucleotide sequence ID" value="NZ_JAAGLI010000107.1"/>
</dbReference>
<feature type="non-terminal residue" evidence="2">
    <location>
        <position position="1"/>
    </location>
</feature>
<dbReference type="InterPro" id="IPR031656">
    <property type="entry name" value="DAO_C"/>
</dbReference>
<reference evidence="2 3" key="1">
    <citation type="submission" date="2020-01" db="EMBL/GenBank/DDBJ databases">
        <title>Insect and environment-associated Actinomycetes.</title>
        <authorList>
            <person name="Currrie C."/>
            <person name="Chevrette M."/>
            <person name="Carlson C."/>
            <person name="Stubbendieck R."/>
            <person name="Wendt-Pienkowski E."/>
        </authorList>
    </citation>
    <scope>NUCLEOTIDE SEQUENCE [LARGE SCALE GENOMIC DNA]</scope>
    <source>
        <strain evidence="2 3">SID10258</strain>
    </source>
</reference>
<protein>
    <submittedName>
        <fullName evidence="2">Glycerol-3-phosphate dehydrogenase</fullName>
    </submittedName>
</protein>
<dbReference type="Pfam" id="PF16901">
    <property type="entry name" value="DAO_C"/>
    <property type="match status" value="1"/>
</dbReference>
<evidence type="ECO:0000259" key="1">
    <source>
        <dbReference type="Pfam" id="PF16901"/>
    </source>
</evidence>
<comment type="caution">
    <text evidence="2">The sequence shown here is derived from an EMBL/GenBank/DDBJ whole genome shotgun (WGS) entry which is preliminary data.</text>
</comment>
<sequence length="77" mass="7839">TEAPLLAALGVDDPAVLEPVLPNLPVTGAELAWAVRHEGALDAGDLLDRRTRIGLVAADREAALPAAEALLSGAALH</sequence>
<name>A0A6L9Q8C6_9ACTN</name>
<dbReference type="Proteomes" id="UP000475532">
    <property type="component" value="Unassembled WGS sequence"/>
</dbReference>
<evidence type="ECO:0000313" key="3">
    <source>
        <dbReference type="Proteomes" id="UP000475532"/>
    </source>
</evidence>
<dbReference type="EMBL" id="JAAGLI010000107">
    <property type="protein sequence ID" value="NEA21689.1"/>
    <property type="molecule type" value="Genomic_DNA"/>
</dbReference>
<proteinExistence type="predicted"/>